<organism evidence="2 3">
    <name type="scientific">Rhizopus stolonifer</name>
    <name type="common">Rhizopus nigricans</name>
    <dbReference type="NCBI Taxonomy" id="4846"/>
    <lineage>
        <taxon>Eukaryota</taxon>
        <taxon>Fungi</taxon>
        <taxon>Fungi incertae sedis</taxon>
        <taxon>Mucoromycota</taxon>
        <taxon>Mucoromycotina</taxon>
        <taxon>Mucoromycetes</taxon>
        <taxon>Mucorales</taxon>
        <taxon>Mucorineae</taxon>
        <taxon>Rhizopodaceae</taxon>
        <taxon>Rhizopus</taxon>
    </lineage>
</organism>
<reference evidence="2 3" key="1">
    <citation type="journal article" date="2018" name="G3 (Bethesda)">
        <title>Phylogenetic and Phylogenomic Definition of Rhizopus Species.</title>
        <authorList>
            <person name="Gryganskyi A.P."/>
            <person name="Golan J."/>
            <person name="Dolatabadi S."/>
            <person name="Mondo S."/>
            <person name="Robb S."/>
            <person name="Idnurm A."/>
            <person name="Muszewska A."/>
            <person name="Steczkiewicz K."/>
            <person name="Masonjones S."/>
            <person name="Liao H.L."/>
            <person name="Gajdeczka M.T."/>
            <person name="Anike F."/>
            <person name="Vuek A."/>
            <person name="Anishchenko I.M."/>
            <person name="Voigt K."/>
            <person name="de Hoog G.S."/>
            <person name="Smith M.E."/>
            <person name="Heitman J."/>
            <person name="Vilgalys R."/>
            <person name="Stajich J.E."/>
        </authorList>
    </citation>
    <scope>NUCLEOTIDE SEQUENCE [LARGE SCALE GENOMIC DNA]</scope>
    <source>
        <strain evidence="2 3">LSU 92-RS-03</strain>
    </source>
</reference>
<feature type="coiled-coil region" evidence="1">
    <location>
        <begin position="289"/>
        <end position="333"/>
    </location>
</feature>
<dbReference type="EMBL" id="PJQM01001155">
    <property type="protein sequence ID" value="RCI03071.1"/>
    <property type="molecule type" value="Genomic_DNA"/>
</dbReference>
<evidence type="ECO:0000256" key="1">
    <source>
        <dbReference type="SAM" id="Coils"/>
    </source>
</evidence>
<accession>A0A367KLP4</accession>
<dbReference type="AlphaFoldDB" id="A0A367KLP4"/>
<evidence type="ECO:0000313" key="2">
    <source>
        <dbReference type="EMBL" id="RCI03071.1"/>
    </source>
</evidence>
<keyword evidence="1" id="KW-0175">Coiled coil</keyword>
<protein>
    <submittedName>
        <fullName evidence="2">Uncharacterized protein</fullName>
    </submittedName>
</protein>
<evidence type="ECO:0000313" key="3">
    <source>
        <dbReference type="Proteomes" id="UP000253551"/>
    </source>
</evidence>
<dbReference type="STRING" id="4846.A0A367KLP4"/>
<name>A0A367KLP4_RHIST</name>
<gene>
    <name evidence="2" type="ORF">CU098_000236</name>
</gene>
<sequence>DKDYIPGPGEYDVGAEDGNRHKRYGFLTQSGRFSEEHAEDDGYSTGTLSSEIVPKKEKSMQKEYEALVMKSKRMEATIEMLENEKRTLQLDKDMELADIRSKNAALQKTMNRQEKQMKANVWQKKVEQLESNYEKKLLEKEDQVTGLQRDLENKIVEIEGMQRAHEEQIRQYSRDISEAQDQNKALQMEAVQRQSELETSERLQHEQAEKIKEQQEMVCKLEDCLKQKNGTIEDLTQHLKREEKTTQQQQKKMELQRQIIGGLQSQFKQYRQYMNAVASEQHNPCRIHVKELNQLLTELHQAKKFINEQAIHVNNLKSDVYRLNSRCKQAEQSLSDMHQDRLEQSRFYQIYNQEDSNACSYLGQTCNETEHLQSKSKYL</sequence>
<comment type="caution">
    <text evidence="2">The sequence shown here is derived from an EMBL/GenBank/DDBJ whole genome shotgun (WGS) entry which is preliminary data.</text>
</comment>
<feature type="coiled-coil region" evidence="1">
    <location>
        <begin position="64"/>
        <end position="196"/>
    </location>
</feature>
<dbReference type="Proteomes" id="UP000253551">
    <property type="component" value="Unassembled WGS sequence"/>
</dbReference>
<feature type="coiled-coil region" evidence="1">
    <location>
        <begin position="225"/>
        <end position="252"/>
    </location>
</feature>
<proteinExistence type="predicted"/>
<feature type="non-terminal residue" evidence="2">
    <location>
        <position position="1"/>
    </location>
</feature>
<keyword evidence="3" id="KW-1185">Reference proteome</keyword>
<dbReference type="OrthoDB" id="419631at2759"/>